<reference evidence="1 2" key="1">
    <citation type="submission" date="2019-07" db="EMBL/GenBank/DDBJ databases">
        <title>Whole genome shotgun sequence of Vibrio sagamiensis NBRC 104589.</title>
        <authorList>
            <person name="Hosoyama A."/>
            <person name="Uohara A."/>
            <person name="Ohji S."/>
            <person name="Ichikawa N."/>
        </authorList>
    </citation>
    <scope>NUCLEOTIDE SEQUENCE [LARGE SCALE GENOMIC DNA]</scope>
    <source>
        <strain evidence="1 2">NBRC 104589</strain>
    </source>
</reference>
<dbReference type="AlphaFoldDB" id="A0A511QK41"/>
<evidence type="ECO:0000313" key="2">
    <source>
        <dbReference type="Proteomes" id="UP000321922"/>
    </source>
</evidence>
<dbReference type="EMBL" id="BJXJ01000085">
    <property type="protein sequence ID" value="GEM77679.1"/>
    <property type="molecule type" value="Genomic_DNA"/>
</dbReference>
<comment type="caution">
    <text evidence="1">The sequence shown here is derived from an EMBL/GenBank/DDBJ whole genome shotgun (WGS) entry which is preliminary data.</text>
</comment>
<keyword evidence="2" id="KW-1185">Reference proteome</keyword>
<dbReference type="Proteomes" id="UP000321922">
    <property type="component" value="Unassembled WGS sequence"/>
</dbReference>
<accession>A0A511QK41</accession>
<protein>
    <submittedName>
        <fullName evidence="1">Uncharacterized protein</fullName>
    </submittedName>
</protein>
<organism evidence="1 2">
    <name type="scientific">Vibrio sagamiensis NBRC 104589</name>
    <dbReference type="NCBI Taxonomy" id="1219064"/>
    <lineage>
        <taxon>Bacteria</taxon>
        <taxon>Pseudomonadati</taxon>
        <taxon>Pseudomonadota</taxon>
        <taxon>Gammaproteobacteria</taxon>
        <taxon>Vibrionales</taxon>
        <taxon>Vibrionaceae</taxon>
        <taxon>Vibrio</taxon>
    </lineage>
</organism>
<proteinExistence type="predicted"/>
<evidence type="ECO:0000313" key="1">
    <source>
        <dbReference type="EMBL" id="GEM77679.1"/>
    </source>
</evidence>
<dbReference type="RefSeq" id="WP_039983316.1">
    <property type="nucleotide sequence ID" value="NZ_BAOJ01000186.1"/>
</dbReference>
<gene>
    <name evidence="1" type="ORF">VSA01S_37910</name>
</gene>
<name>A0A511QK41_9VIBR</name>
<dbReference type="OrthoDB" id="6197633at2"/>
<sequence>MTPTRNVKLIEIKDLDNLPQGVEYLVTTEDKLNYPGRYCSFYKQGSFLTIVKHSKVKFKDEPEYISLRQFDAPLEVLPWFVDKFDFFLKLPSEGGLPAGKIATDKELVGGEFILLIRAMDAGNARREGGYCIENLSGYKYERARNGKQSILISDSYMFHGGFLDTWKMLAKKYENGTL</sequence>